<sequence length="693" mass="76769">MAGEGQHASHAHEPTLPNYDVPRRSRHPHRHARVHSLPSLSRSPPSPPSYSEVSEEKTSLDITQKLEKKLAQLNKSENVFARWLFEIVTWLISALCMAAIIVILIKIDNRTLSGRNAAVTAYSVLSKLASGALLLPVSEALGQLKWNWFNGKKSKEVWDFEIFDKASRGAWGSVLLLFRTKGRSLAALGALLTLLLIANDTFFQRVVNLPEEWSQKGRGGIGVSVRYQPTIALETKAGNIQAQSDTNLWPLNHYLLGNGTRQMAFGSTVRADVPVSCSNSNCTFTGINTLGVCSRCADISEILEFGCKTTYFDWIKNLSKPWDAPAPIGSMCGYFLNATDQYPIMVSGYSTENLITENGTVSSGEASLLRILPVVSQVKKVPHWGGSLNFKDIRYPITDLLVIAAKDGIAGVLRNDTPIAQECVLYWCVKTITASYQSGNYSEKITGTFTNTTRGPYPWISTLSNRGLPDLTYLENITITPPGDEKTYGMHNQTHFRVTQIFEDLLPVMASATKQSEQLEFRYKTFLTGGPTLRKFAHNPWTSASNVSRNFDRIATFMTNVLRSDSIDMVEGPAFTIETYIHVEWPWLTFPFTLLLLTLIFLGATVLKTSKSDNTGPGIWKTSAMPTLIYGLPDDMQKQLNTTSIGTGTSMDGAKKLKIRLHPQKGWRVSDQPVSPDSPIVIVRTNQAPPGWI</sequence>
<dbReference type="PANTHER" id="PTHR35394:SF5">
    <property type="entry name" value="DUF3176 DOMAIN-CONTAINING PROTEIN"/>
    <property type="match status" value="1"/>
</dbReference>
<feature type="region of interest" description="Disordered" evidence="1">
    <location>
        <begin position="1"/>
        <end position="57"/>
    </location>
</feature>
<feature type="transmembrane region" description="Helical" evidence="2">
    <location>
        <begin position="83"/>
        <end position="105"/>
    </location>
</feature>
<keyword evidence="4" id="KW-1185">Reference proteome</keyword>
<dbReference type="EMBL" id="KZ805375">
    <property type="protein sequence ID" value="PVI00304.1"/>
    <property type="molecule type" value="Genomic_DNA"/>
</dbReference>
<dbReference type="PANTHER" id="PTHR35394">
    <property type="entry name" value="DUF3176 DOMAIN-CONTAINING PROTEIN"/>
    <property type="match status" value="1"/>
</dbReference>
<dbReference type="AlphaFoldDB" id="A0A2V1DST1"/>
<gene>
    <name evidence="3" type="ORF">DM02DRAFT_563204</name>
</gene>
<feature type="compositionally biased region" description="Basic residues" evidence="1">
    <location>
        <begin position="24"/>
        <end position="34"/>
    </location>
</feature>
<evidence type="ECO:0008006" key="5">
    <source>
        <dbReference type="Google" id="ProtNLM"/>
    </source>
</evidence>
<keyword evidence="2" id="KW-0472">Membrane</keyword>
<dbReference type="Proteomes" id="UP000244855">
    <property type="component" value="Unassembled WGS sequence"/>
</dbReference>
<protein>
    <recommendedName>
        <fullName evidence="5">DUF3176 domain-containing protein</fullName>
    </recommendedName>
</protein>
<proteinExistence type="predicted"/>
<dbReference type="InterPro" id="IPR021514">
    <property type="entry name" value="DUF3176"/>
</dbReference>
<evidence type="ECO:0000256" key="2">
    <source>
        <dbReference type="SAM" id="Phobius"/>
    </source>
</evidence>
<feature type="transmembrane region" description="Helical" evidence="2">
    <location>
        <begin position="585"/>
        <end position="607"/>
    </location>
</feature>
<organism evidence="3 4">
    <name type="scientific">Periconia macrospinosa</name>
    <dbReference type="NCBI Taxonomy" id="97972"/>
    <lineage>
        <taxon>Eukaryota</taxon>
        <taxon>Fungi</taxon>
        <taxon>Dikarya</taxon>
        <taxon>Ascomycota</taxon>
        <taxon>Pezizomycotina</taxon>
        <taxon>Dothideomycetes</taxon>
        <taxon>Pleosporomycetidae</taxon>
        <taxon>Pleosporales</taxon>
        <taxon>Massarineae</taxon>
        <taxon>Periconiaceae</taxon>
        <taxon>Periconia</taxon>
    </lineage>
</organism>
<evidence type="ECO:0000313" key="4">
    <source>
        <dbReference type="Proteomes" id="UP000244855"/>
    </source>
</evidence>
<evidence type="ECO:0000313" key="3">
    <source>
        <dbReference type="EMBL" id="PVI00304.1"/>
    </source>
</evidence>
<keyword evidence="2" id="KW-1133">Transmembrane helix</keyword>
<accession>A0A2V1DST1</accession>
<keyword evidence="2" id="KW-0812">Transmembrane</keyword>
<evidence type="ECO:0000256" key="1">
    <source>
        <dbReference type="SAM" id="MobiDB-lite"/>
    </source>
</evidence>
<dbReference type="OrthoDB" id="5376804at2759"/>
<name>A0A2V1DST1_9PLEO</name>
<dbReference type="Pfam" id="PF11374">
    <property type="entry name" value="DUF3176"/>
    <property type="match status" value="1"/>
</dbReference>
<reference evidence="3 4" key="1">
    <citation type="journal article" date="2018" name="Sci. Rep.">
        <title>Comparative genomics provides insights into the lifestyle and reveals functional heterogeneity of dark septate endophytic fungi.</title>
        <authorList>
            <person name="Knapp D.G."/>
            <person name="Nemeth J.B."/>
            <person name="Barry K."/>
            <person name="Hainaut M."/>
            <person name="Henrissat B."/>
            <person name="Johnson J."/>
            <person name="Kuo A."/>
            <person name="Lim J.H.P."/>
            <person name="Lipzen A."/>
            <person name="Nolan M."/>
            <person name="Ohm R.A."/>
            <person name="Tamas L."/>
            <person name="Grigoriev I.V."/>
            <person name="Spatafora J.W."/>
            <person name="Nagy L.G."/>
            <person name="Kovacs G.M."/>
        </authorList>
    </citation>
    <scope>NUCLEOTIDE SEQUENCE [LARGE SCALE GENOMIC DNA]</scope>
    <source>
        <strain evidence="3 4">DSE2036</strain>
    </source>
</reference>